<gene>
    <name evidence="7" type="ORF">TASIC1_0005012200</name>
</gene>
<dbReference type="GO" id="GO:0005634">
    <property type="term" value="C:nucleus"/>
    <property type="evidence" value="ECO:0007669"/>
    <property type="project" value="UniProtKB-SubCell"/>
</dbReference>
<protein>
    <submittedName>
        <fullName evidence="7">Centromere protein I</fullName>
    </submittedName>
</protein>
<dbReference type="PANTHER" id="PTHR48208:SF2">
    <property type="entry name" value="CENTROMERE PROTEIN I"/>
    <property type="match status" value="1"/>
</dbReference>
<keyword evidence="4" id="KW-0158">Chromosome</keyword>
<keyword evidence="6" id="KW-0137">Centromere</keyword>
<evidence type="ECO:0000256" key="1">
    <source>
        <dbReference type="ARBA" id="ARBA00004123"/>
    </source>
</evidence>
<dbReference type="PANTHER" id="PTHR48208">
    <property type="entry name" value="CENTROMERE PROTEIN I"/>
    <property type="match status" value="1"/>
</dbReference>
<dbReference type="Pfam" id="PF07778">
    <property type="entry name" value="CENP-I"/>
    <property type="match status" value="2"/>
</dbReference>
<evidence type="ECO:0000256" key="3">
    <source>
        <dbReference type="ARBA" id="ARBA00005470"/>
    </source>
</evidence>
<organism evidence="7 8">
    <name type="scientific">Trichoderma asperellum</name>
    <name type="common">Filamentous fungus</name>
    <dbReference type="NCBI Taxonomy" id="101201"/>
    <lineage>
        <taxon>Eukaryota</taxon>
        <taxon>Fungi</taxon>
        <taxon>Dikarya</taxon>
        <taxon>Ascomycota</taxon>
        <taxon>Pezizomycotina</taxon>
        <taxon>Sordariomycetes</taxon>
        <taxon>Hypocreomycetidae</taxon>
        <taxon>Hypocreales</taxon>
        <taxon>Hypocreaceae</taxon>
        <taxon>Trichoderma</taxon>
    </lineage>
</organism>
<dbReference type="EMBL" id="BLZH01000005">
    <property type="protein sequence ID" value="GFP55264.1"/>
    <property type="molecule type" value="Genomic_DNA"/>
</dbReference>
<reference evidence="7 8" key="1">
    <citation type="submission" date="2020-07" db="EMBL/GenBank/DDBJ databases">
        <title>Trichoderma asperellum IC-1 whole genome shotgun sequence.</title>
        <authorList>
            <person name="Kanamasa S."/>
            <person name="Takahashi H."/>
        </authorList>
    </citation>
    <scope>NUCLEOTIDE SEQUENCE [LARGE SCALE GENOMIC DNA]</scope>
    <source>
        <strain evidence="7 8">IC-1</strain>
    </source>
</reference>
<evidence type="ECO:0000256" key="6">
    <source>
        <dbReference type="ARBA" id="ARBA00023328"/>
    </source>
</evidence>
<dbReference type="AlphaFoldDB" id="A0A6V8QRQ9"/>
<comment type="caution">
    <text evidence="7">The sequence shown here is derived from an EMBL/GenBank/DDBJ whole genome shotgun (WGS) entry which is preliminary data.</text>
</comment>
<dbReference type="GO" id="GO:0034080">
    <property type="term" value="P:CENP-A containing chromatin assembly"/>
    <property type="evidence" value="ECO:0007669"/>
    <property type="project" value="TreeGrafter"/>
</dbReference>
<evidence type="ECO:0000256" key="4">
    <source>
        <dbReference type="ARBA" id="ARBA00022454"/>
    </source>
</evidence>
<dbReference type="InterPro" id="IPR012485">
    <property type="entry name" value="CENP-I"/>
</dbReference>
<evidence type="ECO:0000313" key="7">
    <source>
        <dbReference type="EMBL" id="GFP55264.1"/>
    </source>
</evidence>
<evidence type="ECO:0000256" key="5">
    <source>
        <dbReference type="ARBA" id="ARBA00023242"/>
    </source>
</evidence>
<comment type="subcellular location">
    <subcellularLocation>
        <location evidence="2">Chromosome</location>
        <location evidence="2">Centromere</location>
    </subcellularLocation>
    <subcellularLocation>
        <location evidence="1">Nucleus</location>
    </subcellularLocation>
</comment>
<sequence>MSSPAAEEIDALIRDVAAASKLPAKSRMGDVRPTVASLTSLAYENGLLPEALDQLVDLVVTPSHLDQASRAAIVRNLYPVSRVSRDIAIRVIGALGHGALKPSLNIQVALLKWLIMIHHVLETPAVLAQAYVRGRASAFKHPDISWKERLQEVQEAYALQAEKNSQAVLDGFRVNRPTGRGQGNRVVPAVHTSHATENSVTLEEVENITGFVQNIDRIELPNQLVAVLADPLLQKLLLLRPNAEAYQRVANWLNSVLQNVIDGDTDEAVLWEVLGVVREFVVQSKSIPPVILSFFAIFFQQWNGSGQHDTILQILSFAPLVEFQGKYSLFSEIDLWLSTLTLLQTSPIESVNIAIIEFYEQAIHLVNDDSLKYYIRIELPPSELIYTFLFSSSVATMSRLCGILACYKKGFEMAMSTKARNDGSNRIDALSYDRAYVNLYNGYLMDICNCFWRSRAFSDADTNSHGCLVPRPTVSSLTAYVSSVDKTAFARCEILKTPP</sequence>
<name>A0A6V8QRQ9_TRIAP</name>
<accession>A0A6V8QRQ9</accession>
<dbReference type="Proteomes" id="UP000517252">
    <property type="component" value="Unassembled WGS sequence"/>
</dbReference>
<dbReference type="OrthoDB" id="6347512at2759"/>
<evidence type="ECO:0000256" key="2">
    <source>
        <dbReference type="ARBA" id="ARBA00004584"/>
    </source>
</evidence>
<keyword evidence="5" id="KW-0539">Nucleus</keyword>
<dbReference type="GO" id="GO:0000070">
    <property type="term" value="P:mitotic sister chromatid segregation"/>
    <property type="evidence" value="ECO:0007669"/>
    <property type="project" value="TreeGrafter"/>
</dbReference>
<dbReference type="GO" id="GO:0000939">
    <property type="term" value="C:inner kinetochore"/>
    <property type="evidence" value="ECO:0007669"/>
    <property type="project" value="TreeGrafter"/>
</dbReference>
<comment type="similarity">
    <text evidence="3">Belongs to the CENP-I/CTF3 family.</text>
</comment>
<proteinExistence type="inferred from homology"/>
<evidence type="ECO:0000313" key="8">
    <source>
        <dbReference type="Proteomes" id="UP000517252"/>
    </source>
</evidence>